<gene>
    <name evidence="1" type="ORF">IQ266_15315</name>
</gene>
<name>A0A928VNV3_9CYAN</name>
<dbReference type="EMBL" id="JADEXQ010000052">
    <property type="protein sequence ID" value="MBE9031103.1"/>
    <property type="molecule type" value="Genomic_DNA"/>
</dbReference>
<proteinExistence type="predicted"/>
<keyword evidence="2" id="KW-1185">Reference proteome</keyword>
<reference evidence="1" key="1">
    <citation type="submission" date="2020-10" db="EMBL/GenBank/DDBJ databases">
        <authorList>
            <person name="Castelo-Branco R."/>
            <person name="Eusebio N."/>
            <person name="Adriana R."/>
            <person name="Vieira A."/>
            <person name="Brugerolle De Fraissinette N."/>
            <person name="Rezende De Castro R."/>
            <person name="Schneider M.P."/>
            <person name="Vasconcelos V."/>
            <person name="Leao P.N."/>
        </authorList>
    </citation>
    <scope>NUCLEOTIDE SEQUENCE</scope>
    <source>
        <strain evidence="1">LEGE 11480</strain>
    </source>
</reference>
<sequence>MNEYEFRRTIQSMRKRLQRIGYRIDDVIAAAPVAALTNLDELQQQQALLNTYLTHLEQQLPTQFTGEAFGQFH</sequence>
<dbReference type="AlphaFoldDB" id="A0A928VNV3"/>
<evidence type="ECO:0000313" key="2">
    <source>
        <dbReference type="Proteomes" id="UP000625316"/>
    </source>
</evidence>
<organism evidence="1 2">
    <name type="scientific">Romeriopsis navalis LEGE 11480</name>
    <dbReference type="NCBI Taxonomy" id="2777977"/>
    <lineage>
        <taxon>Bacteria</taxon>
        <taxon>Bacillati</taxon>
        <taxon>Cyanobacteriota</taxon>
        <taxon>Cyanophyceae</taxon>
        <taxon>Leptolyngbyales</taxon>
        <taxon>Leptolyngbyaceae</taxon>
        <taxon>Romeriopsis</taxon>
        <taxon>Romeriopsis navalis</taxon>
    </lineage>
</organism>
<protein>
    <submittedName>
        <fullName evidence="1">Uncharacterized protein</fullName>
    </submittedName>
</protein>
<accession>A0A928VNV3</accession>
<evidence type="ECO:0000313" key="1">
    <source>
        <dbReference type="EMBL" id="MBE9031103.1"/>
    </source>
</evidence>
<dbReference type="Proteomes" id="UP000625316">
    <property type="component" value="Unassembled WGS sequence"/>
</dbReference>
<comment type="caution">
    <text evidence="1">The sequence shown here is derived from an EMBL/GenBank/DDBJ whole genome shotgun (WGS) entry which is preliminary data.</text>
</comment>
<dbReference type="RefSeq" id="WP_264325932.1">
    <property type="nucleotide sequence ID" value="NZ_JADEXQ010000052.1"/>
</dbReference>